<evidence type="ECO:0000313" key="2">
    <source>
        <dbReference type="EMBL" id="KAF1966762.1"/>
    </source>
</evidence>
<name>A0A6A5USK1_9PLEO</name>
<reference evidence="2" key="1">
    <citation type="journal article" date="2020" name="Stud. Mycol.">
        <title>101 Dothideomycetes genomes: a test case for predicting lifestyles and emergence of pathogens.</title>
        <authorList>
            <person name="Haridas S."/>
            <person name="Albert R."/>
            <person name="Binder M."/>
            <person name="Bloem J."/>
            <person name="Labutti K."/>
            <person name="Salamov A."/>
            <person name="Andreopoulos B."/>
            <person name="Baker S."/>
            <person name="Barry K."/>
            <person name="Bills G."/>
            <person name="Bluhm B."/>
            <person name="Cannon C."/>
            <person name="Castanera R."/>
            <person name="Culley D."/>
            <person name="Daum C."/>
            <person name="Ezra D."/>
            <person name="Gonzalez J."/>
            <person name="Henrissat B."/>
            <person name="Kuo A."/>
            <person name="Liang C."/>
            <person name="Lipzen A."/>
            <person name="Lutzoni F."/>
            <person name="Magnuson J."/>
            <person name="Mondo S."/>
            <person name="Nolan M."/>
            <person name="Ohm R."/>
            <person name="Pangilinan J."/>
            <person name="Park H.-J."/>
            <person name="Ramirez L."/>
            <person name="Alfaro M."/>
            <person name="Sun H."/>
            <person name="Tritt A."/>
            <person name="Yoshinaga Y."/>
            <person name="Zwiers L.-H."/>
            <person name="Turgeon B."/>
            <person name="Goodwin S."/>
            <person name="Spatafora J."/>
            <person name="Crous P."/>
            <person name="Grigoriev I."/>
        </authorList>
    </citation>
    <scope>NUCLEOTIDE SEQUENCE</scope>
    <source>
        <strain evidence="2">CBS 107.79</strain>
    </source>
</reference>
<dbReference type="EMBL" id="ML976741">
    <property type="protein sequence ID" value="KAF1966762.1"/>
    <property type="molecule type" value="Genomic_DNA"/>
</dbReference>
<feature type="region of interest" description="Disordered" evidence="1">
    <location>
        <begin position="1"/>
        <end position="212"/>
    </location>
</feature>
<evidence type="ECO:0000313" key="3">
    <source>
        <dbReference type="Proteomes" id="UP000800036"/>
    </source>
</evidence>
<dbReference type="OrthoDB" id="76224at2759"/>
<proteinExistence type="predicted"/>
<gene>
    <name evidence="2" type="ORF">BU23DRAFT_517391</name>
</gene>
<feature type="compositionally biased region" description="Basic residues" evidence="1">
    <location>
        <begin position="431"/>
        <end position="442"/>
    </location>
</feature>
<feature type="region of interest" description="Disordered" evidence="1">
    <location>
        <begin position="360"/>
        <end position="442"/>
    </location>
</feature>
<dbReference type="AlphaFoldDB" id="A0A6A5USK1"/>
<feature type="compositionally biased region" description="Polar residues" evidence="1">
    <location>
        <begin position="34"/>
        <end position="51"/>
    </location>
</feature>
<feature type="compositionally biased region" description="Basic and acidic residues" evidence="1">
    <location>
        <begin position="94"/>
        <end position="104"/>
    </location>
</feature>
<dbReference type="InterPro" id="IPR053263">
    <property type="entry name" value="Euk_RPA34_RNAP_subunit"/>
</dbReference>
<dbReference type="InterPro" id="IPR013240">
    <property type="entry name" value="DNA-dir_RNA_pol1_su_RPA34"/>
</dbReference>
<dbReference type="Pfam" id="PF08208">
    <property type="entry name" value="RNA_polI_A34"/>
    <property type="match status" value="1"/>
</dbReference>
<dbReference type="Gene3D" id="6.20.250.70">
    <property type="match status" value="1"/>
</dbReference>
<protein>
    <submittedName>
        <fullName evidence="2">Uncharacterized protein</fullName>
    </submittedName>
</protein>
<feature type="compositionally biased region" description="Polar residues" evidence="1">
    <location>
        <begin position="186"/>
        <end position="201"/>
    </location>
</feature>
<dbReference type="PANTHER" id="PTHR28155:SF1">
    <property type="entry name" value="DNA-DIRECTED RNA POLYMERASE I SUBUNIT RPA34.5-DOMAIN-CONTAINING PROTEIN"/>
    <property type="match status" value="1"/>
</dbReference>
<organism evidence="2 3">
    <name type="scientific">Bimuria novae-zelandiae CBS 107.79</name>
    <dbReference type="NCBI Taxonomy" id="1447943"/>
    <lineage>
        <taxon>Eukaryota</taxon>
        <taxon>Fungi</taxon>
        <taxon>Dikarya</taxon>
        <taxon>Ascomycota</taxon>
        <taxon>Pezizomycotina</taxon>
        <taxon>Dothideomycetes</taxon>
        <taxon>Pleosporomycetidae</taxon>
        <taxon>Pleosporales</taxon>
        <taxon>Massarineae</taxon>
        <taxon>Didymosphaeriaceae</taxon>
        <taxon>Bimuria</taxon>
    </lineage>
</organism>
<dbReference type="Proteomes" id="UP000800036">
    <property type="component" value="Unassembled WGS sequence"/>
</dbReference>
<dbReference type="GO" id="GO:0006360">
    <property type="term" value="P:transcription by RNA polymerase I"/>
    <property type="evidence" value="ECO:0007669"/>
    <property type="project" value="InterPro"/>
</dbReference>
<feature type="compositionally biased region" description="Basic and acidic residues" evidence="1">
    <location>
        <begin position="401"/>
        <end position="410"/>
    </location>
</feature>
<feature type="compositionally biased region" description="Low complexity" evidence="1">
    <location>
        <begin position="66"/>
        <end position="75"/>
    </location>
</feature>
<dbReference type="PANTHER" id="PTHR28155">
    <property type="entry name" value="ACR243WP"/>
    <property type="match status" value="1"/>
</dbReference>
<feature type="compositionally biased region" description="Acidic residues" evidence="1">
    <location>
        <begin position="124"/>
        <end position="142"/>
    </location>
</feature>
<feature type="compositionally biased region" description="Basic and acidic residues" evidence="1">
    <location>
        <begin position="417"/>
        <end position="430"/>
    </location>
</feature>
<accession>A0A6A5USK1</accession>
<sequence>MSKPKKTSVPLPSSTSKTPIPLPSGKKTPIPLPGSSSKNPKTKVAANQLSQEFVGDSDNSSDEATTKAGAAQKKAPINIAVHRPNSNGVAKPATEAKNKHKDTQKTPAKQVVPPKKPAPKQVTEEEEGADTSSEDESSDDAETDIKQAQQRETQKKQQEDSDSDISPEDSSDESEEEAAPVPQWTEARSAQSQAQTVSFQQARPYVPPEDFKTVPTERAANSSNTNMLKNLNGKQIWHITAPEDVSLKDLRQLAMDKARKGEAVLEHKGTSYGFAQAEDGADGVEVLIPVANGYKAVPTRISQSFHVQKIVNLPKLTSRQADQNTGSEAAASITASTIRAVKPQVKGLKMRFFPSGFEGSAPATLGDSEDEEDAAASQPAGLGIPKGLPPPAKKEKRKHSKGEADMEVPVKKHKKQRTEEEQARRDEKKAKKEKKKEKKSKS</sequence>
<keyword evidence="3" id="KW-1185">Reference proteome</keyword>
<feature type="compositionally biased region" description="Acidic residues" evidence="1">
    <location>
        <begin position="160"/>
        <end position="178"/>
    </location>
</feature>
<evidence type="ECO:0000256" key="1">
    <source>
        <dbReference type="SAM" id="MobiDB-lite"/>
    </source>
</evidence>